<evidence type="ECO:0000313" key="4">
    <source>
        <dbReference type="EMBL" id="MCK8492541.1"/>
    </source>
</evidence>
<dbReference type="PANTHER" id="PTHR43479">
    <property type="entry name" value="ACREF/ENVCD OPERON REPRESSOR-RELATED"/>
    <property type="match status" value="1"/>
</dbReference>
<dbReference type="EMBL" id="JALPRF010000002">
    <property type="protein sequence ID" value="MCK8492541.1"/>
    <property type="molecule type" value="Genomic_DNA"/>
</dbReference>
<organism evidence="4 5">
    <name type="scientific">Spirosoma liriopis</name>
    <dbReference type="NCBI Taxonomy" id="2937440"/>
    <lineage>
        <taxon>Bacteria</taxon>
        <taxon>Pseudomonadati</taxon>
        <taxon>Bacteroidota</taxon>
        <taxon>Cytophagia</taxon>
        <taxon>Cytophagales</taxon>
        <taxon>Cytophagaceae</taxon>
        <taxon>Spirosoma</taxon>
    </lineage>
</organism>
<protein>
    <submittedName>
        <fullName evidence="4">TetR/AcrR family transcriptional regulator</fullName>
    </submittedName>
</protein>
<feature type="domain" description="HTH tetR-type" evidence="3">
    <location>
        <begin position="12"/>
        <end position="72"/>
    </location>
</feature>
<keyword evidence="1 2" id="KW-0238">DNA-binding</keyword>
<sequence length="223" mass="26056">MSVTDRRTRQKAEVRQRILDAARQIAREKDWNAVTIRSIAEAIDYTPPIVYEHFANKEDVLMTIVKAGHDENRRAFDEILAMELNADEKIVRLSMENWRFAHDRPEIYRLMHNPDRIEQHRDMIFEGMAETKHKIEGLFGEVYSDSETVGEVIFSWFCMMQGYINLITNIQPQQGAKLLEKVEDPNMVALFKKPDMLFERAIRRFIQSIATPPFPSLEPSIST</sequence>
<dbReference type="SUPFAM" id="SSF46689">
    <property type="entry name" value="Homeodomain-like"/>
    <property type="match status" value="1"/>
</dbReference>
<reference evidence="4 5" key="1">
    <citation type="submission" date="2022-04" db="EMBL/GenBank/DDBJ databases">
        <title>Spirosoma sp. strain RP8 genome sequencing and assembly.</title>
        <authorList>
            <person name="Jung Y."/>
        </authorList>
    </citation>
    <scope>NUCLEOTIDE SEQUENCE [LARGE SCALE GENOMIC DNA]</scope>
    <source>
        <strain evidence="4 5">RP8</strain>
    </source>
</reference>
<dbReference type="Gene3D" id="1.10.357.10">
    <property type="entry name" value="Tetracycline Repressor, domain 2"/>
    <property type="match status" value="1"/>
</dbReference>
<name>A0ABT0HK53_9BACT</name>
<dbReference type="InterPro" id="IPR050624">
    <property type="entry name" value="HTH-type_Tx_Regulator"/>
</dbReference>
<dbReference type="InterPro" id="IPR009057">
    <property type="entry name" value="Homeodomain-like_sf"/>
</dbReference>
<dbReference type="Proteomes" id="UP001202180">
    <property type="component" value="Unassembled WGS sequence"/>
</dbReference>
<dbReference type="InterPro" id="IPR001647">
    <property type="entry name" value="HTH_TetR"/>
</dbReference>
<dbReference type="PRINTS" id="PR00455">
    <property type="entry name" value="HTHTETR"/>
</dbReference>
<evidence type="ECO:0000256" key="2">
    <source>
        <dbReference type="PROSITE-ProRule" id="PRU00335"/>
    </source>
</evidence>
<proteinExistence type="predicted"/>
<gene>
    <name evidence="4" type="ORF">M0L20_11810</name>
</gene>
<evidence type="ECO:0000259" key="3">
    <source>
        <dbReference type="PROSITE" id="PS50977"/>
    </source>
</evidence>
<keyword evidence="5" id="KW-1185">Reference proteome</keyword>
<evidence type="ECO:0000313" key="5">
    <source>
        <dbReference type="Proteomes" id="UP001202180"/>
    </source>
</evidence>
<dbReference type="PROSITE" id="PS50977">
    <property type="entry name" value="HTH_TETR_2"/>
    <property type="match status" value="1"/>
</dbReference>
<feature type="DNA-binding region" description="H-T-H motif" evidence="2">
    <location>
        <begin position="35"/>
        <end position="54"/>
    </location>
</feature>
<dbReference type="PANTHER" id="PTHR43479:SF11">
    <property type="entry name" value="ACREF_ENVCD OPERON REPRESSOR-RELATED"/>
    <property type="match status" value="1"/>
</dbReference>
<dbReference type="RefSeq" id="WP_248477142.1">
    <property type="nucleotide sequence ID" value="NZ_JALPRF010000002.1"/>
</dbReference>
<comment type="caution">
    <text evidence="4">The sequence shown here is derived from an EMBL/GenBank/DDBJ whole genome shotgun (WGS) entry which is preliminary data.</text>
</comment>
<accession>A0ABT0HK53</accession>
<dbReference type="Pfam" id="PF00440">
    <property type="entry name" value="TetR_N"/>
    <property type="match status" value="1"/>
</dbReference>
<evidence type="ECO:0000256" key="1">
    <source>
        <dbReference type="ARBA" id="ARBA00023125"/>
    </source>
</evidence>